<feature type="transmembrane region" description="Helical" evidence="1">
    <location>
        <begin position="20"/>
        <end position="42"/>
    </location>
</feature>
<protein>
    <submittedName>
        <fullName evidence="2">Type II secretion system, protein M</fullName>
    </submittedName>
</protein>
<reference evidence="2" key="1">
    <citation type="journal article" date="2021" name="Proc. Natl. Acad. Sci. U.S.A.">
        <title>A Catalog of Tens of Thousands of Viruses from Human Metagenomes Reveals Hidden Associations with Chronic Diseases.</title>
        <authorList>
            <person name="Tisza M.J."/>
            <person name="Buck C.B."/>
        </authorList>
    </citation>
    <scope>NUCLEOTIDE SEQUENCE</scope>
    <source>
        <strain evidence="2">CtLqe90</strain>
    </source>
</reference>
<keyword evidence="1" id="KW-1133">Transmembrane helix</keyword>
<organism evidence="2">
    <name type="scientific">Siphoviridae sp. ctLqe90</name>
    <dbReference type="NCBI Taxonomy" id="2825456"/>
    <lineage>
        <taxon>Viruses</taxon>
        <taxon>Duplodnaviria</taxon>
        <taxon>Heunggongvirae</taxon>
        <taxon>Uroviricota</taxon>
        <taxon>Caudoviricetes</taxon>
    </lineage>
</organism>
<name>A0A8S5Q1E4_9CAUD</name>
<evidence type="ECO:0000313" key="2">
    <source>
        <dbReference type="EMBL" id="DAE13143.1"/>
    </source>
</evidence>
<sequence length="132" mass="15547">MVKEKGADVIQMMENNNKKLHGILGLILNAFYFFIGAHYLTTCHTTSILSYIVLVIAFSVYIGYCYTFGVKWEIKRIQSNEEKIENIEKKIETMEKSINYLMEYSPLDKEKYNRYLDISEQEGFDPITHERL</sequence>
<keyword evidence="1" id="KW-0812">Transmembrane</keyword>
<evidence type="ECO:0000256" key="1">
    <source>
        <dbReference type="SAM" id="Phobius"/>
    </source>
</evidence>
<proteinExistence type="predicted"/>
<feature type="transmembrane region" description="Helical" evidence="1">
    <location>
        <begin position="48"/>
        <end position="69"/>
    </location>
</feature>
<accession>A0A8S5Q1E4</accession>
<keyword evidence="1" id="KW-0472">Membrane</keyword>
<dbReference type="EMBL" id="BK015564">
    <property type="protein sequence ID" value="DAE13143.1"/>
    <property type="molecule type" value="Genomic_DNA"/>
</dbReference>